<dbReference type="InterPro" id="IPR011010">
    <property type="entry name" value="DNA_brk_join_enz"/>
</dbReference>
<evidence type="ECO:0000259" key="2">
    <source>
        <dbReference type="PROSITE" id="PS51898"/>
    </source>
</evidence>
<name>A0ABR6S4H5_ANAVA</name>
<comment type="caution">
    <text evidence="3">The sequence shown here is derived from an EMBL/GenBank/DDBJ whole genome shotgun (WGS) entry which is preliminary data.</text>
</comment>
<evidence type="ECO:0000256" key="1">
    <source>
        <dbReference type="ARBA" id="ARBA00023172"/>
    </source>
</evidence>
<evidence type="ECO:0000313" key="3">
    <source>
        <dbReference type="EMBL" id="MBC1301270.1"/>
    </source>
</evidence>
<dbReference type="InterPro" id="IPR013762">
    <property type="entry name" value="Integrase-like_cat_sf"/>
</dbReference>
<reference evidence="3 4" key="1">
    <citation type="submission" date="2019-11" db="EMBL/GenBank/DDBJ databases">
        <title>Comparison of genomes from free-living endosymbiotic cyanobacteria isolated from Azolla.</title>
        <authorList>
            <person name="Thiel T."/>
            <person name="Pratte B."/>
        </authorList>
    </citation>
    <scope>NUCLEOTIDE SEQUENCE [LARGE SCALE GENOMIC DNA]</scope>
    <source>
        <strain evidence="3 4">N2B</strain>
    </source>
</reference>
<evidence type="ECO:0000313" key="4">
    <source>
        <dbReference type="Proteomes" id="UP000570851"/>
    </source>
</evidence>
<gene>
    <name evidence="3" type="ORF">GNE12_05000</name>
</gene>
<proteinExistence type="predicted"/>
<dbReference type="Gene3D" id="1.10.443.10">
    <property type="entry name" value="Intergrase catalytic core"/>
    <property type="match status" value="1"/>
</dbReference>
<dbReference type="InterPro" id="IPR002104">
    <property type="entry name" value="Integrase_catalytic"/>
</dbReference>
<keyword evidence="4" id="KW-1185">Reference proteome</keyword>
<protein>
    <submittedName>
        <fullName evidence="3">Tyrosine-type recombinase/integrase</fullName>
    </submittedName>
</protein>
<dbReference type="PROSITE" id="PS51898">
    <property type="entry name" value="TYR_RECOMBINASE"/>
    <property type="match status" value="1"/>
</dbReference>
<dbReference type="Pfam" id="PF00589">
    <property type="entry name" value="Phage_integrase"/>
    <property type="match status" value="1"/>
</dbReference>
<dbReference type="EMBL" id="JACKZP010000011">
    <property type="protein sequence ID" value="MBC1301270.1"/>
    <property type="molecule type" value="Genomic_DNA"/>
</dbReference>
<dbReference type="SUPFAM" id="SSF56349">
    <property type="entry name" value="DNA breaking-rejoining enzymes"/>
    <property type="match status" value="1"/>
</dbReference>
<accession>A0ABR6S4H5</accession>
<dbReference type="Proteomes" id="UP000570851">
    <property type="component" value="Unassembled WGS sequence"/>
</dbReference>
<organism evidence="3 4">
    <name type="scientific">Trichormus variabilis N2B</name>
    <dbReference type="NCBI Taxonomy" id="2681315"/>
    <lineage>
        <taxon>Bacteria</taxon>
        <taxon>Bacillati</taxon>
        <taxon>Cyanobacteriota</taxon>
        <taxon>Cyanophyceae</taxon>
        <taxon>Nostocales</taxon>
        <taxon>Nostocaceae</taxon>
        <taxon>Trichormus</taxon>
    </lineage>
</organism>
<sequence>MTNAFTAAERDTIIQAFADKRPHYLFFVQFLFLTGCRTGEAIGLRWQHVSLDCTQITFCESYDSQLDIRKTTKTGKPRKFPCNQKLSSLLLSIRPANTSPDSLVFTSPNGKPIDNGKFTNQVWRGCRSGQKVYRGILATLVDEGKVR</sequence>
<keyword evidence="1" id="KW-0233">DNA recombination</keyword>
<feature type="domain" description="Tyr recombinase" evidence="2">
    <location>
        <begin position="1"/>
        <end position="147"/>
    </location>
</feature>